<evidence type="ECO:0000313" key="2">
    <source>
        <dbReference type="EMBL" id="MDT3404498.1"/>
    </source>
</evidence>
<proteinExistence type="predicted"/>
<organism evidence="2 3">
    <name type="scientific">Mucilaginibacter terrae</name>
    <dbReference type="NCBI Taxonomy" id="1955052"/>
    <lineage>
        <taxon>Bacteria</taxon>
        <taxon>Pseudomonadati</taxon>
        <taxon>Bacteroidota</taxon>
        <taxon>Sphingobacteriia</taxon>
        <taxon>Sphingobacteriales</taxon>
        <taxon>Sphingobacteriaceae</taxon>
        <taxon>Mucilaginibacter</taxon>
    </lineage>
</organism>
<gene>
    <name evidence="2" type="ORF">QE417_003570</name>
</gene>
<feature type="region of interest" description="Disordered" evidence="1">
    <location>
        <begin position="1"/>
        <end position="21"/>
    </location>
</feature>
<dbReference type="RefSeq" id="WP_311951877.1">
    <property type="nucleotide sequence ID" value="NZ_JAVLVU010000001.1"/>
</dbReference>
<comment type="caution">
    <text evidence="2">The sequence shown here is derived from an EMBL/GenBank/DDBJ whole genome shotgun (WGS) entry which is preliminary data.</text>
</comment>
<reference evidence="3" key="1">
    <citation type="submission" date="2023-07" db="EMBL/GenBank/DDBJ databases">
        <title>Functional and genomic diversity of the sorghum phyllosphere microbiome.</title>
        <authorList>
            <person name="Shade A."/>
        </authorList>
    </citation>
    <scope>NUCLEOTIDE SEQUENCE [LARGE SCALE GENOMIC DNA]</scope>
    <source>
        <strain evidence="3">SORGH_AS_0422</strain>
    </source>
</reference>
<keyword evidence="3" id="KW-1185">Reference proteome</keyword>
<sequence>MPYTGGEGGGGTISNPCATIPGGNTQTNAYKTLDNEQSPISIIDDGGYPPPTTVECSTVKSRIMNNIKDSCLKKMVDQSIAKNLDSYTSEIVNSIFGESLDFNLFFEEAALVPTLDGKNDPQGDPGTQGVFNSTITINSLLNTSSVEYIAATIIHEATHAYMTYQGKLGEFNQHTQMGTNLAYTLQHDLQSMFPGMTDKDAKALSWGGLSETQAWKDLVNNNPQEANDILDINKKYKDATGTKGQRCK</sequence>
<evidence type="ECO:0008006" key="4">
    <source>
        <dbReference type="Google" id="ProtNLM"/>
    </source>
</evidence>
<protein>
    <recommendedName>
        <fullName evidence="4">SprT-like domain-containing protein</fullName>
    </recommendedName>
</protein>
<dbReference type="EMBL" id="JAVLVU010000001">
    <property type="protein sequence ID" value="MDT3404498.1"/>
    <property type="molecule type" value="Genomic_DNA"/>
</dbReference>
<evidence type="ECO:0000313" key="3">
    <source>
        <dbReference type="Proteomes" id="UP001258315"/>
    </source>
</evidence>
<name>A0ABU3GXK8_9SPHI</name>
<accession>A0ABU3GXK8</accession>
<feature type="compositionally biased region" description="Gly residues" evidence="1">
    <location>
        <begin position="1"/>
        <end position="12"/>
    </location>
</feature>
<dbReference type="Proteomes" id="UP001258315">
    <property type="component" value="Unassembled WGS sequence"/>
</dbReference>
<evidence type="ECO:0000256" key="1">
    <source>
        <dbReference type="SAM" id="MobiDB-lite"/>
    </source>
</evidence>